<evidence type="ECO:0000313" key="1">
    <source>
        <dbReference type="EMBL" id="GIY47414.1"/>
    </source>
</evidence>
<dbReference type="EMBL" id="BPLR01011576">
    <property type="protein sequence ID" value="GIY47414.1"/>
    <property type="molecule type" value="Genomic_DNA"/>
</dbReference>
<keyword evidence="2" id="KW-1185">Reference proteome</keyword>
<organism evidence="1 2">
    <name type="scientific">Caerostris extrusa</name>
    <name type="common">Bark spider</name>
    <name type="synonym">Caerostris bankana</name>
    <dbReference type="NCBI Taxonomy" id="172846"/>
    <lineage>
        <taxon>Eukaryota</taxon>
        <taxon>Metazoa</taxon>
        <taxon>Ecdysozoa</taxon>
        <taxon>Arthropoda</taxon>
        <taxon>Chelicerata</taxon>
        <taxon>Arachnida</taxon>
        <taxon>Araneae</taxon>
        <taxon>Araneomorphae</taxon>
        <taxon>Entelegynae</taxon>
        <taxon>Araneoidea</taxon>
        <taxon>Araneidae</taxon>
        <taxon>Caerostris</taxon>
    </lineage>
</organism>
<accession>A0AAV4TNU9</accession>
<dbReference type="Proteomes" id="UP001054945">
    <property type="component" value="Unassembled WGS sequence"/>
</dbReference>
<sequence length="70" mass="7809">MCSSPHDAIQIQIQSSMDEIYQWILHKRQCSRFVNCVVPPAATQDIVFGTQWAGSRCNDNVTQDAILGKG</sequence>
<reference evidence="1 2" key="1">
    <citation type="submission" date="2021-06" db="EMBL/GenBank/DDBJ databases">
        <title>Caerostris extrusa draft genome.</title>
        <authorList>
            <person name="Kono N."/>
            <person name="Arakawa K."/>
        </authorList>
    </citation>
    <scope>NUCLEOTIDE SEQUENCE [LARGE SCALE GENOMIC DNA]</scope>
</reference>
<dbReference type="AlphaFoldDB" id="A0AAV4TNU9"/>
<protein>
    <submittedName>
        <fullName evidence="1">Uncharacterized protein</fullName>
    </submittedName>
</protein>
<proteinExistence type="predicted"/>
<evidence type="ECO:0000313" key="2">
    <source>
        <dbReference type="Proteomes" id="UP001054945"/>
    </source>
</evidence>
<name>A0AAV4TNU9_CAEEX</name>
<comment type="caution">
    <text evidence="1">The sequence shown here is derived from an EMBL/GenBank/DDBJ whole genome shotgun (WGS) entry which is preliminary data.</text>
</comment>
<gene>
    <name evidence="1" type="ORF">CEXT_334941</name>
</gene>